<dbReference type="KEGG" id="psua:FLK61_34625"/>
<dbReference type="RefSeq" id="WP_176009794.1">
    <property type="nucleotide sequence ID" value="NZ_CP041372.2"/>
</dbReference>
<accession>A0A859FG61</accession>
<dbReference type="PANTHER" id="PTHR12599">
    <property type="entry name" value="PTERIN-4-ALPHA-CARBINOLAMINE DEHYDRATASE"/>
    <property type="match status" value="1"/>
</dbReference>
<dbReference type="Pfam" id="PF01329">
    <property type="entry name" value="Pterin_4a"/>
    <property type="match status" value="1"/>
</dbReference>
<keyword evidence="4 5" id="KW-0456">Lyase</keyword>
<dbReference type="SUPFAM" id="SSF55248">
    <property type="entry name" value="PCD-like"/>
    <property type="match status" value="1"/>
</dbReference>
<evidence type="ECO:0000313" key="6">
    <source>
        <dbReference type="Proteomes" id="UP000318138"/>
    </source>
</evidence>
<dbReference type="EMBL" id="CP041372">
    <property type="protein sequence ID" value="QKS71808.1"/>
    <property type="molecule type" value="Genomic_DNA"/>
</dbReference>
<reference evidence="6" key="1">
    <citation type="submission" date="2019-07" db="EMBL/GenBank/DDBJ databases">
        <title>Bacillus alkalisoli sp. nov. isolated from saline soil.</title>
        <authorList>
            <person name="Sun J.-Q."/>
            <person name="Xu L."/>
        </authorList>
    </citation>
    <scope>NUCLEOTIDE SEQUENCE [LARGE SCALE GENOMIC DNA]</scope>
    <source>
        <strain evidence="6">M4U3P1</strain>
    </source>
</reference>
<name>A0A859FG61_9BACI</name>
<organism evidence="5 6">
    <name type="scientific">Paenalkalicoccus suaedae</name>
    <dbReference type="NCBI Taxonomy" id="2592382"/>
    <lineage>
        <taxon>Bacteria</taxon>
        <taxon>Bacillati</taxon>
        <taxon>Bacillota</taxon>
        <taxon>Bacilli</taxon>
        <taxon>Bacillales</taxon>
        <taxon>Bacillaceae</taxon>
        <taxon>Paenalkalicoccus</taxon>
    </lineage>
</organism>
<evidence type="ECO:0000256" key="2">
    <source>
        <dbReference type="ARBA" id="ARBA00006472"/>
    </source>
</evidence>
<dbReference type="EC" id="4.2.1.96" evidence="3"/>
<evidence type="ECO:0000256" key="4">
    <source>
        <dbReference type="ARBA" id="ARBA00023239"/>
    </source>
</evidence>
<dbReference type="Gene3D" id="3.30.1360.20">
    <property type="entry name" value="Transcriptional coactivator/pterin dehydratase"/>
    <property type="match status" value="1"/>
</dbReference>
<dbReference type="InterPro" id="IPR036428">
    <property type="entry name" value="PCD_sf"/>
</dbReference>
<dbReference type="CDD" id="cd00488">
    <property type="entry name" value="PCD_DCoH"/>
    <property type="match status" value="1"/>
</dbReference>
<dbReference type="Proteomes" id="UP000318138">
    <property type="component" value="Chromosome"/>
</dbReference>
<gene>
    <name evidence="5" type="ORF">FLK61_34625</name>
</gene>
<comment type="similarity">
    <text evidence="2">Belongs to the pterin-4-alpha-carbinolamine dehydratase family.</text>
</comment>
<protein>
    <recommendedName>
        <fullName evidence="3">4a-hydroxytetrahydrobiopterin dehydratase</fullName>
        <ecNumber evidence="3">4.2.1.96</ecNumber>
    </recommendedName>
</protein>
<dbReference type="GO" id="GO:0008124">
    <property type="term" value="F:4-alpha-hydroxytetrahydrobiopterin dehydratase activity"/>
    <property type="evidence" value="ECO:0007669"/>
    <property type="project" value="UniProtKB-EC"/>
</dbReference>
<dbReference type="NCBIfam" id="NF002017">
    <property type="entry name" value="PRK00823.1-2"/>
    <property type="match status" value="1"/>
</dbReference>
<evidence type="ECO:0000256" key="3">
    <source>
        <dbReference type="ARBA" id="ARBA00013252"/>
    </source>
</evidence>
<dbReference type="GO" id="GO:0006729">
    <property type="term" value="P:tetrahydrobiopterin biosynthetic process"/>
    <property type="evidence" value="ECO:0007669"/>
    <property type="project" value="InterPro"/>
</dbReference>
<dbReference type="PANTHER" id="PTHR12599:SF0">
    <property type="entry name" value="PTERIN-4-ALPHA-CARBINOLAMINE DEHYDRATASE"/>
    <property type="match status" value="1"/>
</dbReference>
<sequence length="95" mass="10965">MVLSQEEINENLEDSKGWEQEDQKIVKSYTLSSFPKALQFVQALGNVAEDRQHHPHMTIDHRKVTIKLTTNDEGGLTQKDFESADAYDKLVKKYE</sequence>
<dbReference type="AlphaFoldDB" id="A0A859FG61"/>
<keyword evidence="6" id="KW-1185">Reference proteome</keyword>
<comment type="catalytic activity">
    <reaction evidence="1">
        <text>(4aS,6R)-4a-hydroxy-L-erythro-5,6,7,8-tetrahydrobiopterin = (6R)-L-erythro-6,7-dihydrobiopterin + H2O</text>
        <dbReference type="Rhea" id="RHEA:11920"/>
        <dbReference type="ChEBI" id="CHEBI:15377"/>
        <dbReference type="ChEBI" id="CHEBI:15642"/>
        <dbReference type="ChEBI" id="CHEBI:43120"/>
        <dbReference type="EC" id="4.2.1.96"/>
    </reaction>
</comment>
<evidence type="ECO:0000256" key="1">
    <source>
        <dbReference type="ARBA" id="ARBA00001554"/>
    </source>
</evidence>
<evidence type="ECO:0000313" key="5">
    <source>
        <dbReference type="EMBL" id="QKS71808.1"/>
    </source>
</evidence>
<dbReference type="InterPro" id="IPR001533">
    <property type="entry name" value="Pterin_deHydtase"/>
</dbReference>
<proteinExistence type="inferred from homology"/>